<evidence type="ECO:0000259" key="4">
    <source>
        <dbReference type="PROSITE" id="PS51670"/>
    </source>
</evidence>
<dbReference type="InterPro" id="IPR003582">
    <property type="entry name" value="ShKT_dom"/>
</dbReference>
<keyword evidence="5" id="KW-1185">Reference proteome</keyword>
<evidence type="ECO:0000313" key="5">
    <source>
        <dbReference type="Proteomes" id="UP000085678"/>
    </source>
</evidence>
<accession>A0A1S3I4Q5</accession>
<dbReference type="KEGG" id="lak:106160695"/>
<dbReference type="SMART" id="SM00254">
    <property type="entry name" value="ShKT"/>
    <property type="match status" value="3"/>
</dbReference>
<reference evidence="6" key="1">
    <citation type="submission" date="2025-08" db="UniProtKB">
        <authorList>
            <consortium name="RefSeq"/>
        </authorList>
    </citation>
    <scope>IDENTIFICATION</scope>
    <source>
        <tissue evidence="6">Gonads</tissue>
    </source>
</reference>
<keyword evidence="3" id="KW-0732">Signal</keyword>
<gene>
    <name evidence="6" type="primary">LOC106160695</name>
</gene>
<name>A0A1S3I4Q5_LINAN</name>
<dbReference type="RefSeq" id="XP_013392816.1">
    <property type="nucleotide sequence ID" value="XM_013537362.1"/>
</dbReference>
<feature type="compositionally biased region" description="Pro residues" evidence="2">
    <location>
        <begin position="76"/>
        <end position="86"/>
    </location>
</feature>
<comment type="caution">
    <text evidence="1">Lacks conserved residue(s) required for the propagation of feature annotation.</text>
</comment>
<feature type="region of interest" description="Disordered" evidence="2">
    <location>
        <begin position="226"/>
        <end position="299"/>
    </location>
</feature>
<feature type="compositionally biased region" description="Low complexity" evidence="2">
    <location>
        <begin position="244"/>
        <end position="254"/>
    </location>
</feature>
<evidence type="ECO:0000256" key="2">
    <source>
        <dbReference type="SAM" id="MobiDB-lite"/>
    </source>
</evidence>
<feature type="compositionally biased region" description="Low complexity" evidence="2">
    <location>
        <begin position="261"/>
        <end position="291"/>
    </location>
</feature>
<feature type="chain" id="PRO_5010386919" evidence="3">
    <location>
        <begin position="20"/>
        <end position="453"/>
    </location>
</feature>
<dbReference type="Pfam" id="PF01549">
    <property type="entry name" value="ShK"/>
    <property type="match status" value="3"/>
</dbReference>
<feature type="signal peptide" evidence="3">
    <location>
        <begin position="1"/>
        <end position="19"/>
    </location>
</feature>
<protein>
    <submittedName>
        <fullName evidence="6">Uncharacterized protein LOC106160695</fullName>
    </submittedName>
</protein>
<dbReference type="InParanoid" id="A0A1S3I4Q5"/>
<evidence type="ECO:0000256" key="3">
    <source>
        <dbReference type="SAM" id="SignalP"/>
    </source>
</evidence>
<dbReference type="AlphaFoldDB" id="A0A1S3I4Q5"/>
<dbReference type="Proteomes" id="UP000085678">
    <property type="component" value="Unplaced"/>
</dbReference>
<feature type="domain" description="ShKT" evidence="4">
    <location>
        <begin position="359"/>
        <end position="399"/>
    </location>
</feature>
<proteinExistence type="predicted"/>
<dbReference type="GeneID" id="106160695"/>
<organism evidence="5 6">
    <name type="scientific">Lingula anatina</name>
    <name type="common">Brachiopod</name>
    <name type="synonym">Lingula unguis</name>
    <dbReference type="NCBI Taxonomy" id="7574"/>
    <lineage>
        <taxon>Eukaryota</taxon>
        <taxon>Metazoa</taxon>
        <taxon>Spiralia</taxon>
        <taxon>Lophotrochozoa</taxon>
        <taxon>Brachiopoda</taxon>
        <taxon>Linguliformea</taxon>
        <taxon>Lingulata</taxon>
        <taxon>Lingulida</taxon>
        <taxon>Linguloidea</taxon>
        <taxon>Lingulidae</taxon>
        <taxon>Lingula</taxon>
    </lineage>
</organism>
<evidence type="ECO:0000256" key="1">
    <source>
        <dbReference type="PROSITE-ProRule" id="PRU01005"/>
    </source>
</evidence>
<dbReference type="OrthoDB" id="6158965at2759"/>
<dbReference type="PROSITE" id="PS51670">
    <property type="entry name" value="SHKT"/>
    <property type="match status" value="2"/>
</dbReference>
<sequence length="453" mass="49313">MIGLCSVVLCLILSDPITGAQQESRLLGPQGRILFQPPPTLPTFSVDDNGIPIGPQSLMLAEPPSPMPSFLLLKPAHPPSPAPVGPPGVRTQDRGPSPPGTQPRFGGEDDDNATTPQPRRRHHHRRRGHGERGSRHLSRGRHGLRFRGPPGHARAGSTEHAQAAPPGYRQSGPPGLTLKGPAGFYRSAGAPSVAAGPPREGASVRNPAPASLTELEYLQRLALQPGMTLEDLKPRSRPGTNTQPPRKTTVVAPRTRPPRPTRATARATTRATARATTRATTRAPPRTTTRQTRVESSNCRNTYPDSKCESWARTDQCRVNPSFMLEHCKKSCKVCTGGGGDGSNNGGNTDQGKTDKGDCAENKHPNDQECEYWARRGECEANPSWMLQNCRKACKPEDCGSDKACVNDYGDDAQCSRWANRGECDNNPNWMLENCHKATLEILLPFYLPNWQR</sequence>
<evidence type="ECO:0000313" key="6">
    <source>
        <dbReference type="RefSeq" id="XP_013392816.1"/>
    </source>
</evidence>
<feature type="domain" description="ShKT" evidence="4">
    <location>
        <begin position="299"/>
        <end position="335"/>
    </location>
</feature>
<feature type="compositionally biased region" description="Basic residues" evidence="2">
    <location>
        <begin position="118"/>
        <end position="145"/>
    </location>
</feature>
<feature type="region of interest" description="Disordered" evidence="2">
    <location>
        <begin position="62"/>
        <end position="183"/>
    </location>
</feature>